<dbReference type="Pfam" id="PF13417">
    <property type="entry name" value="GST_N_3"/>
    <property type="match status" value="1"/>
</dbReference>
<dbReference type="PROSITE" id="PS50404">
    <property type="entry name" value="GST_NTER"/>
    <property type="match status" value="1"/>
</dbReference>
<accession>A0ABR3GNB7</accession>
<keyword evidence="3" id="KW-1185">Reference proteome</keyword>
<dbReference type="Proteomes" id="UP001447188">
    <property type="component" value="Unassembled WGS sequence"/>
</dbReference>
<dbReference type="InterPro" id="IPR036282">
    <property type="entry name" value="Glutathione-S-Trfase_C_sf"/>
</dbReference>
<dbReference type="InterPro" id="IPR036249">
    <property type="entry name" value="Thioredoxin-like_sf"/>
</dbReference>
<sequence>MSAPKIILYHYHYSPYAHKISWYLNLRGIPYQECLQPPIIPRPDLSLLGITYRRIPLLAIGNDVYCDTHLILRELERRFPVNGLDTAPALSVEFAARSSKVFLYAMGCIPSSLPLMMDPGFLKDRTEFSGGSFKKEDVEAARPRALAGVRKEFEYIETQFLADDRSWVLGTELTLADIEAVWPLEWLISLPGALAGSDVTAATFPKTFAYVARFMALLSERPVVVTRVKGIAAAETILSYGTSPSMAAGDSLGLGIVLGDEIEVTPIDTGKSHPQRGVVSVLNEEVVVVEVVPTGQFAGRGTLRVHFPREGYQIKKVSNSRL</sequence>
<protein>
    <recommendedName>
        <fullName evidence="1">GST N-terminal domain-containing protein</fullName>
    </recommendedName>
</protein>
<dbReference type="Gene3D" id="1.20.1050.10">
    <property type="match status" value="1"/>
</dbReference>
<dbReference type="EMBL" id="JBBBZM010000035">
    <property type="protein sequence ID" value="KAL0637412.1"/>
    <property type="molecule type" value="Genomic_DNA"/>
</dbReference>
<evidence type="ECO:0000313" key="3">
    <source>
        <dbReference type="Proteomes" id="UP001447188"/>
    </source>
</evidence>
<name>A0ABR3GNB7_9PEZI</name>
<dbReference type="CDD" id="cd00570">
    <property type="entry name" value="GST_N_family"/>
    <property type="match status" value="1"/>
</dbReference>
<evidence type="ECO:0000259" key="1">
    <source>
        <dbReference type="PROSITE" id="PS50404"/>
    </source>
</evidence>
<dbReference type="SUPFAM" id="SSF47616">
    <property type="entry name" value="GST C-terminal domain-like"/>
    <property type="match status" value="1"/>
</dbReference>
<proteinExistence type="predicted"/>
<evidence type="ECO:0000313" key="2">
    <source>
        <dbReference type="EMBL" id="KAL0637412.1"/>
    </source>
</evidence>
<organism evidence="2 3">
    <name type="scientific">Discina gigas</name>
    <dbReference type="NCBI Taxonomy" id="1032678"/>
    <lineage>
        <taxon>Eukaryota</taxon>
        <taxon>Fungi</taxon>
        <taxon>Dikarya</taxon>
        <taxon>Ascomycota</taxon>
        <taxon>Pezizomycotina</taxon>
        <taxon>Pezizomycetes</taxon>
        <taxon>Pezizales</taxon>
        <taxon>Discinaceae</taxon>
        <taxon>Discina</taxon>
    </lineage>
</organism>
<dbReference type="Gene3D" id="3.40.30.110">
    <property type="match status" value="2"/>
</dbReference>
<comment type="caution">
    <text evidence="2">The sequence shown here is derived from an EMBL/GenBank/DDBJ whole genome shotgun (WGS) entry which is preliminary data.</text>
</comment>
<dbReference type="Pfam" id="PF25907">
    <property type="entry name" value="DUF7962"/>
    <property type="match status" value="1"/>
</dbReference>
<dbReference type="InterPro" id="IPR004045">
    <property type="entry name" value="Glutathione_S-Trfase_N"/>
</dbReference>
<gene>
    <name evidence="2" type="ORF">Q9L58_003615</name>
</gene>
<dbReference type="InterPro" id="IPR058268">
    <property type="entry name" value="DUF7962"/>
</dbReference>
<dbReference type="SUPFAM" id="SSF52833">
    <property type="entry name" value="Thioredoxin-like"/>
    <property type="match status" value="1"/>
</dbReference>
<feature type="domain" description="GST N-terminal" evidence="1">
    <location>
        <begin position="4"/>
        <end position="83"/>
    </location>
</feature>
<dbReference type="CDD" id="cd00299">
    <property type="entry name" value="GST_C_family"/>
    <property type="match status" value="1"/>
</dbReference>
<reference evidence="2 3" key="1">
    <citation type="submission" date="2024-02" db="EMBL/GenBank/DDBJ databases">
        <title>Discinaceae phylogenomics.</title>
        <authorList>
            <person name="Dirks A.C."/>
            <person name="James T.Y."/>
        </authorList>
    </citation>
    <scope>NUCLEOTIDE SEQUENCE [LARGE SCALE GENOMIC DNA]</scope>
    <source>
        <strain evidence="2 3">ACD0624</strain>
    </source>
</reference>